<dbReference type="EMBL" id="JN408461">
    <property type="protein sequence ID" value="AEL17899.1"/>
    <property type="molecule type" value="Genomic_DNA"/>
</dbReference>
<name>G1JV19_9CAUD</name>
<accession>G1JV19</accession>
<evidence type="ECO:0000313" key="3">
    <source>
        <dbReference type="Proteomes" id="UP000008902"/>
    </source>
</evidence>
<keyword evidence="1" id="KW-1133">Transmembrane helix</keyword>
<dbReference type="Proteomes" id="UP000008902">
    <property type="component" value="Segment"/>
</dbReference>
<keyword evidence="1" id="KW-0812">Transmembrane</keyword>
<gene>
    <name evidence="2" type="primary">61</name>
    <name evidence="2" type="ORF">TRIXIE_61</name>
</gene>
<feature type="transmembrane region" description="Helical" evidence="1">
    <location>
        <begin position="16"/>
        <end position="35"/>
    </location>
</feature>
<sequence length="58" mass="6865">MDPGGLMDWMFDGMFFVLWFIIWPLVMLSWGLFLLERRKEVKGATREAEDPGQDETVR</sequence>
<dbReference type="OrthoDB" id="38889at10239"/>
<protein>
    <submittedName>
        <fullName evidence="2">Uncharacterized protein</fullName>
    </submittedName>
</protein>
<keyword evidence="1" id="KW-0472">Membrane</keyword>
<dbReference type="RefSeq" id="YP_009017192.1">
    <property type="nucleotide sequence ID" value="NC_023731.1"/>
</dbReference>
<evidence type="ECO:0000256" key="1">
    <source>
        <dbReference type="SAM" id="Phobius"/>
    </source>
</evidence>
<organism evidence="2 3">
    <name type="scientific">Mycobacterium phage Trixie</name>
    <dbReference type="NCBI Taxonomy" id="1071503"/>
    <lineage>
        <taxon>Viruses</taxon>
        <taxon>Duplodnaviria</taxon>
        <taxon>Heunggongvirae</taxon>
        <taxon>Uroviricota</taxon>
        <taxon>Caudoviricetes</taxon>
        <taxon>Fromanvirus</taxon>
        <taxon>Fromanvirus trixie</taxon>
    </lineage>
</organism>
<proteinExistence type="predicted"/>
<keyword evidence="3" id="KW-1185">Reference proteome</keyword>
<dbReference type="KEGG" id="vg:18565177"/>
<dbReference type="GeneID" id="18565177"/>
<evidence type="ECO:0000313" key="2">
    <source>
        <dbReference type="EMBL" id="AEL17899.1"/>
    </source>
</evidence>
<reference evidence="2 3" key="1">
    <citation type="journal article" date="2012" name="J. Virol.">
        <title>Complete Genome Sequences of 138 Mycobacteriophages.</title>
        <authorList>
            <consortium name="the Science Education Alliance Phage Hunters Advancing Genomics and Evolutionary Science Program"/>
            <consortium name="the KwaZulu-Natal Research Institute for Tuberculosis and HIV Mycobacterial Genetics Course Students"/>
            <consortium name="the Phage Hunters Integrating Research and Education Program"/>
            <person name="Hatfull G.F."/>
        </authorList>
    </citation>
    <scope>NUCLEOTIDE SEQUENCE [LARGE SCALE GENOMIC DNA]</scope>
</reference>